<feature type="compositionally biased region" description="Pro residues" evidence="7">
    <location>
        <begin position="737"/>
        <end position="752"/>
    </location>
</feature>
<dbReference type="GO" id="GO:0005634">
    <property type="term" value="C:nucleus"/>
    <property type="evidence" value="ECO:0007669"/>
    <property type="project" value="UniProtKB-SubCell"/>
</dbReference>
<feature type="compositionally biased region" description="Low complexity" evidence="7">
    <location>
        <begin position="1263"/>
        <end position="1273"/>
    </location>
</feature>
<dbReference type="InterPro" id="IPR006594">
    <property type="entry name" value="LisH"/>
</dbReference>
<reference evidence="8" key="1">
    <citation type="submission" date="2020-11" db="EMBL/GenBank/DDBJ databases">
        <authorList>
            <person name="Tran Van P."/>
        </authorList>
    </citation>
    <scope>NUCLEOTIDE SEQUENCE</scope>
</reference>
<dbReference type="InterPro" id="IPR036322">
    <property type="entry name" value="WD40_repeat_dom_sf"/>
</dbReference>
<dbReference type="InterPro" id="IPR010998">
    <property type="entry name" value="Integrase_recombinase_N"/>
</dbReference>
<dbReference type="InterPro" id="IPR016024">
    <property type="entry name" value="ARM-type_fold"/>
</dbReference>
<feature type="compositionally biased region" description="Acidic residues" evidence="7">
    <location>
        <begin position="1274"/>
        <end position="1290"/>
    </location>
</feature>
<feature type="compositionally biased region" description="Acidic residues" evidence="7">
    <location>
        <begin position="1186"/>
        <end position="1214"/>
    </location>
</feature>
<dbReference type="UniPathway" id="UPA00143"/>
<name>A0A7R8ZUR8_9CRUS</name>
<dbReference type="PANTHER" id="PTHR13129">
    <property type="entry name" value="VPRBP PROTEIN-RELATED"/>
    <property type="match status" value="1"/>
</dbReference>
<evidence type="ECO:0000313" key="8">
    <source>
        <dbReference type="EMBL" id="CAD7232620.1"/>
    </source>
</evidence>
<dbReference type="GO" id="GO:0016567">
    <property type="term" value="P:protein ubiquitination"/>
    <property type="evidence" value="ECO:0007669"/>
    <property type="project" value="UniProtKB-UniPathway"/>
</dbReference>
<dbReference type="GO" id="GO:0003677">
    <property type="term" value="F:DNA binding"/>
    <property type="evidence" value="ECO:0007669"/>
    <property type="project" value="UniProtKB-KW"/>
</dbReference>
<evidence type="ECO:0000256" key="6">
    <source>
        <dbReference type="ARBA" id="ARBA00023242"/>
    </source>
</evidence>
<dbReference type="InterPro" id="IPR033270">
    <property type="entry name" value="VPRBP/DCAF1"/>
</dbReference>
<gene>
    <name evidence="8" type="ORF">CTOB1V02_LOCUS10453</name>
</gene>
<comment type="pathway">
    <text evidence="2">Protein modification; protein ubiquitination.</text>
</comment>
<dbReference type="PANTHER" id="PTHR13129:SF4">
    <property type="entry name" value="DDB1- AND CUL4-ASSOCIATED FACTOR 1"/>
    <property type="match status" value="1"/>
</dbReference>
<dbReference type="GO" id="GO:0080008">
    <property type="term" value="C:Cul4-RING E3 ubiquitin ligase complex"/>
    <property type="evidence" value="ECO:0007669"/>
    <property type="project" value="TreeGrafter"/>
</dbReference>
<keyword evidence="5" id="KW-0238">DNA-binding</keyword>
<keyword evidence="4" id="KW-0833">Ubl conjugation pathway</keyword>
<evidence type="ECO:0000256" key="4">
    <source>
        <dbReference type="ARBA" id="ARBA00022786"/>
    </source>
</evidence>
<dbReference type="OrthoDB" id="27563at2759"/>
<dbReference type="Gene3D" id="2.130.10.10">
    <property type="entry name" value="YVTN repeat-like/Quinoprotein amine dehydrogenase"/>
    <property type="match status" value="1"/>
</dbReference>
<dbReference type="EMBL" id="OB664889">
    <property type="protein sequence ID" value="CAD7232620.1"/>
    <property type="molecule type" value="Genomic_DNA"/>
</dbReference>
<dbReference type="SUPFAM" id="SSF48371">
    <property type="entry name" value="ARM repeat"/>
    <property type="match status" value="1"/>
</dbReference>
<dbReference type="SUPFAM" id="SSF47823">
    <property type="entry name" value="lambda integrase-like, N-terminal domain"/>
    <property type="match status" value="1"/>
</dbReference>
<accession>A0A7R8ZUR8</accession>
<dbReference type="PROSITE" id="PS50896">
    <property type="entry name" value="LISH"/>
    <property type="match status" value="1"/>
</dbReference>
<feature type="compositionally biased region" description="Low complexity" evidence="7">
    <location>
        <begin position="723"/>
        <end position="736"/>
    </location>
</feature>
<feature type="region of interest" description="Disordered" evidence="7">
    <location>
        <begin position="1182"/>
        <end position="1306"/>
    </location>
</feature>
<evidence type="ECO:0008006" key="9">
    <source>
        <dbReference type="Google" id="ProtNLM"/>
    </source>
</evidence>
<comment type="similarity">
    <text evidence="3">Belongs to the VPRBP/DCAF1 family.</text>
</comment>
<protein>
    <recommendedName>
        <fullName evidence="9">LisH domain-containing protein</fullName>
    </recommendedName>
</protein>
<evidence type="ECO:0000256" key="3">
    <source>
        <dbReference type="ARBA" id="ARBA00008845"/>
    </source>
</evidence>
<dbReference type="Gene3D" id="1.10.150.130">
    <property type="match status" value="1"/>
</dbReference>
<organism evidence="8">
    <name type="scientific">Cyprideis torosa</name>
    <dbReference type="NCBI Taxonomy" id="163714"/>
    <lineage>
        <taxon>Eukaryota</taxon>
        <taxon>Metazoa</taxon>
        <taxon>Ecdysozoa</taxon>
        <taxon>Arthropoda</taxon>
        <taxon>Crustacea</taxon>
        <taxon>Oligostraca</taxon>
        <taxon>Ostracoda</taxon>
        <taxon>Podocopa</taxon>
        <taxon>Podocopida</taxon>
        <taxon>Cytherocopina</taxon>
        <taxon>Cytheroidea</taxon>
        <taxon>Cytherideidae</taxon>
        <taxon>Cyprideis</taxon>
    </lineage>
</organism>
<evidence type="ECO:0000256" key="5">
    <source>
        <dbReference type="ARBA" id="ARBA00023125"/>
    </source>
</evidence>
<proteinExistence type="inferred from homology"/>
<dbReference type="SUPFAM" id="SSF50978">
    <property type="entry name" value="WD40 repeat-like"/>
    <property type="match status" value="1"/>
</dbReference>
<sequence length="1306" mass="145418">MVDRGALYRAIEEGIRAGMECSSARQEGLSIQAVDLRQNERTAYDNLVSLVPPQLAETASALLHASLAPATQRAYRKAWAKFLRFREKTFAFRKQDVIDTTQMLSFVASLLQEGLAGPTIMVHVAAVSRELRLMGKTDVTKTAPIEAAVRGLRNLRPTRDSRLAITVEIIFLGQDALSLTLRYVEHKSVFHSRLIFQALRFLASFLCHKKICLDFLHARGIEKLLTLPRPSVAATGTSMCFYYLTCSEEAMEELHHYPRAMLQQLVAFMLWLLECSHETARVYAVMSFGTFFQYKTFLSLFDEQDGLRLMYNMVATFKLLDPDVQDTLSEEESLLSRQAIRQIAVALRSYFDAHLVLLIKESSDLTASRQPLATAGAKEPGSAASSKWSVRSPIVMADYIRAAEEIFARRGPKRWKPVTEFLQLGGIQLFLHLVSSASTWNFVGRSEMVKACLDIIAICSTVGRVQENLCQFSSRLRQPLRANNLDEEYPQSPGPPCSGVTIILSATDGEVFRDADVQKSALLILIAILCCPRPSTDLPEGTQVRMSEVTRKAVNCVRRNHGILCLLKHLMAKSPLMEADCLRALACEALAGFAVKDESVRQILGKHFLFTSGQFQPLLREPLLQERKSEHARFVNCALDLMDAVSGGRRPLPPNPHEVSLDTLHRANIVAHTPIRFSSRDLATLIHRHLEEKGWRKAAEALAREAGLSPMGGSGPMPSPQIQSRSQGCSSSVSLRSPPPPDSTSPLPPPLSTPLRLNLVRLAPPRSTPKAAIVGCRPSLACTPCHPEAMIRQPQITLTDIINKYLMNQHALCRNPIATCPEFDLFSPHHCPEPQTRFKTPLNLAVRMQRRAIHPPDGGPHGAALTRKYIYSRFRPMMLHRNLENEDECCTCVAFTPYDPSCVYVGNENGDLKVVQIGSGHLETSYQCHDARLDKVYCNKDGSLVLTCSNRHSISLSSLWSVGEFFDLKFPLEGAEHSVFANESNKILCTRHEEADIVDIATGRTVLRLVPEENNYNGYLDNRAAFSPDDEMVLNDGLLWDVRSAKPIHKFDKFNSLVNGVFHPLGLEILSSSEVWDIRTFRLLHNVPSMDGCYPTFTSTGDVFFAFRHYYFDSEAMEDRETSFRSYDARDYSLIATTDVRKVVADLVVDPRDQHLAVVENSWDDNEGSGLDSIVRVYEIGRVREEDEAQDEEEGEGALSDDDDSSSDDEDEEGPGDRGEGRWIRQVLGAMSTENEALDSSRGEEGAGGEAEGDGRRSDSDDGTVLLSLSSDSDSVEDEEETSEEEDIDSDGLFSLGDDTTNDSYP</sequence>
<evidence type="ECO:0000256" key="7">
    <source>
        <dbReference type="SAM" id="MobiDB-lite"/>
    </source>
</evidence>
<dbReference type="SMART" id="SM00667">
    <property type="entry name" value="LisH"/>
    <property type="match status" value="1"/>
</dbReference>
<dbReference type="InterPro" id="IPR015943">
    <property type="entry name" value="WD40/YVTN_repeat-like_dom_sf"/>
</dbReference>
<evidence type="ECO:0000256" key="1">
    <source>
        <dbReference type="ARBA" id="ARBA00004123"/>
    </source>
</evidence>
<keyword evidence="6" id="KW-0539">Nucleus</keyword>
<feature type="region of interest" description="Disordered" evidence="7">
    <location>
        <begin position="707"/>
        <end position="753"/>
    </location>
</feature>
<comment type="subcellular location">
    <subcellularLocation>
        <location evidence="1">Nucleus</location>
    </subcellularLocation>
</comment>
<evidence type="ECO:0000256" key="2">
    <source>
        <dbReference type="ARBA" id="ARBA00004906"/>
    </source>
</evidence>